<evidence type="ECO:0000256" key="6">
    <source>
        <dbReference type="ARBA" id="ARBA00022824"/>
    </source>
</evidence>
<feature type="transmembrane region" description="Helical" evidence="7">
    <location>
        <begin position="385"/>
        <end position="405"/>
    </location>
</feature>
<protein>
    <recommendedName>
        <fullName evidence="4 7">GPI ethanolamine phosphate transferase 1</fullName>
        <ecNumber evidence="7">2.-.-.-</ecNumber>
    </recommendedName>
</protein>
<reference evidence="9" key="1">
    <citation type="submission" date="2019-03" db="EMBL/GenBank/DDBJ databases">
        <title>WGS assembly of Setaria viridis.</title>
        <authorList>
            <person name="Huang P."/>
            <person name="Jenkins J."/>
            <person name="Grimwood J."/>
            <person name="Barry K."/>
            <person name="Healey A."/>
            <person name="Mamidi S."/>
            <person name="Sreedasyam A."/>
            <person name="Shu S."/>
            <person name="Feldman M."/>
            <person name="Wu J."/>
            <person name="Yu Y."/>
            <person name="Chen C."/>
            <person name="Johnson J."/>
            <person name="Rokhsar D."/>
            <person name="Baxter I."/>
            <person name="Schmutz J."/>
            <person name="Brutnell T."/>
            <person name="Kellogg E."/>
        </authorList>
    </citation>
    <scope>NUCLEOTIDE SEQUENCE [LARGE SCALE GENOMIC DNA]</scope>
</reference>
<dbReference type="InterPro" id="IPR017852">
    <property type="entry name" value="GPI_EtnP_transferase_1_C"/>
</dbReference>
<keyword evidence="7" id="KW-0808">Transferase</keyword>
<evidence type="ECO:0000256" key="4">
    <source>
        <dbReference type="ARBA" id="ARBA00020831"/>
    </source>
</evidence>
<keyword evidence="6 7" id="KW-0256">Endoplasmic reticulum</keyword>
<dbReference type="EMBL" id="CM016552">
    <property type="protein sequence ID" value="TKW39960.1"/>
    <property type="molecule type" value="Genomic_DNA"/>
</dbReference>
<dbReference type="UniPathway" id="UPA00196"/>
<gene>
    <name evidence="9" type="ORF">SEVIR_1G214300v2</name>
</gene>
<feature type="transmembrane region" description="Helical" evidence="7">
    <location>
        <begin position="640"/>
        <end position="659"/>
    </location>
</feature>
<feature type="transmembrane region" description="Helical" evidence="7">
    <location>
        <begin position="278"/>
        <end position="304"/>
    </location>
</feature>
<evidence type="ECO:0000256" key="7">
    <source>
        <dbReference type="RuleBase" id="RU367138"/>
    </source>
</evidence>
<evidence type="ECO:0000313" key="9">
    <source>
        <dbReference type="EMBL" id="TKW39960.1"/>
    </source>
</evidence>
<dbReference type="SUPFAM" id="SSF53649">
    <property type="entry name" value="Alkaline phosphatase-like"/>
    <property type="match status" value="1"/>
</dbReference>
<feature type="transmembrane region" description="Helical" evidence="7">
    <location>
        <begin position="438"/>
        <end position="457"/>
    </location>
</feature>
<dbReference type="PANTHER" id="PTHR12250:SF0">
    <property type="entry name" value="GPI ETHANOLAMINE PHOSPHATE TRANSFERASE 1"/>
    <property type="match status" value="1"/>
</dbReference>
<feature type="transmembrane region" description="Helical" evidence="7">
    <location>
        <begin position="745"/>
        <end position="769"/>
    </location>
</feature>
<dbReference type="PANTHER" id="PTHR12250">
    <property type="entry name" value="PHOSPHATIDYLINOSITOL GLYCAN, CLASS N"/>
    <property type="match status" value="1"/>
</dbReference>
<evidence type="ECO:0000256" key="3">
    <source>
        <dbReference type="ARBA" id="ARBA00008400"/>
    </source>
</evidence>
<feature type="transmembrane region" description="Helical" evidence="7">
    <location>
        <begin position="679"/>
        <end position="700"/>
    </location>
</feature>
<dbReference type="Pfam" id="PF04987">
    <property type="entry name" value="PigN"/>
    <property type="match status" value="1"/>
</dbReference>
<evidence type="ECO:0000313" key="10">
    <source>
        <dbReference type="Proteomes" id="UP000298652"/>
    </source>
</evidence>
<evidence type="ECO:0000256" key="1">
    <source>
        <dbReference type="ARBA" id="ARBA00004477"/>
    </source>
</evidence>
<dbReference type="GO" id="GO:0006506">
    <property type="term" value="P:GPI anchor biosynthetic process"/>
    <property type="evidence" value="ECO:0007669"/>
    <property type="project" value="UniProtKB-UniPathway"/>
</dbReference>
<comment type="function">
    <text evidence="7">Ethanolamine phosphate transferase involved in glycosylphosphatidylinositol-anchor biosynthesis. Transfers ethanolamine phosphate to the first alpha-1,4-linked mannose of the glycosylphosphatidylinositol precursor of GPI-anchor.</text>
</comment>
<comment type="subcellular location">
    <subcellularLocation>
        <location evidence="1 7">Endoplasmic reticulum membrane</location>
        <topology evidence="1 7">Multi-pass membrane protein</topology>
    </subcellularLocation>
</comment>
<dbReference type="GO" id="GO:0051377">
    <property type="term" value="F:mannose-ethanolamine phosphotransferase activity"/>
    <property type="evidence" value="ECO:0007669"/>
    <property type="project" value="UniProtKB-UniRule"/>
</dbReference>
<feature type="transmembrane region" description="Helical" evidence="7">
    <location>
        <begin position="348"/>
        <end position="365"/>
    </location>
</feature>
<dbReference type="AlphaFoldDB" id="A0A4U6WB49"/>
<feature type="transmembrane region" description="Helical" evidence="7">
    <location>
        <begin position="412"/>
        <end position="432"/>
    </location>
</feature>
<feature type="transmembrane region" description="Helical" evidence="7">
    <location>
        <begin position="464"/>
        <end position="483"/>
    </location>
</feature>
<feature type="transmembrane region" description="Helical" evidence="7">
    <location>
        <begin position="6"/>
        <end position="24"/>
    </location>
</feature>
<accession>A0A4U6WB49</accession>
<dbReference type="GO" id="GO:0005789">
    <property type="term" value="C:endoplasmic reticulum membrane"/>
    <property type="evidence" value="ECO:0007669"/>
    <property type="project" value="UniProtKB-SubCell"/>
</dbReference>
<keyword evidence="7" id="KW-0812">Transmembrane</keyword>
<evidence type="ECO:0000256" key="2">
    <source>
        <dbReference type="ARBA" id="ARBA00004687"/>
    </source>
</evidence>
<name>A0A4U6WB49_SETVI</name>
<keyword evidence="5 7" id="KW-0337">GPI-anchor biosynthesis</keyword>
<dbReference type="Proteomes" id="UP000298652">
    <property type="component" value="Chromosome 1"/>
</dbReference>
<dbReference type="EC" id="2.-.-.-" evidence="7"/>
<dbReference type="InterPro" id="IPR017850">
    <property type="entry name" value="Alkaline_phosphatase_core_sf"/>
</dbReference>
<feature type="transmembrane region" description="Helical" evidence="7">
    <location>
        <begin position="538"/>
        <end position="556"/>
    </location>
</feature>
<comment type="pathway">
    <text evidence="2 7">Glycolipid biosynthesis; glycosylphosphatidylinositol-anchor biosynthesis.</text>
</comment>
<feature type="transmembrane region" description="Helical" evidence="7">
    <location>
        <begin position="508"/>
        <end position="526"/>
    </location>
</feature>
<proteinExistence type="inferred from homology"/>
<dbReference type="InterPro" id="IPR007070">
    <property type="entry name" value="GPI_EtnP_transferase_1"/>
</dbReference>
<comment type="similarity">
    <text evidence="3 7">Belongs to the PIGG/PIGN/PIGO family. PIGN subfamily.</text>
</comment>
<dbReference type="Gene3D" id="3.40.720.10">
    <property type="entry name" value="Alkaline Phosphatase, subunit A"/>
    <property type="match status" value="1"/>
</dbReference>
<feature type="transmembrane region" description="Helical" evidence="7">
    <location>
        <begin position="324"/>
        <end position="343"/>
    </location>
</feature>
<feature type="domain" description="GPI ethanolamine phosphate transferase 1 C-terminal" evidence="8">
    <location>
        <begin position="269"/>
        <end position="738"/>
    </location>
</feature>
<evidence type="ECO:0000259" key="8">
    <source>
        <dbReference type="Pfam" id="PF04987"/>
    </source>
</evidence>
<keyword evidence="7" id="KW-1133">Transmembrane helix</keyword>
<feature type="transmembrane region" description="Helical" evidence="7">
    <location>
        <begin position="576"/>
        <end position="601"/>
    </location>
</feature>
<feature type="transmembrane region" description="Helical" evidence="7">
    <location>
        <begin position="712"/>
        <end position="733"/>
    </location>
</feature>
<dbReference type="Gramene" id="TKW39960">
    <property type="protein sequence ID" value="TKW39960"/>
    <property type="gene ID" value="SEVIR_1G214300v2"/>
</dbReference>
<evidence type="ECO:0000256" key="5">
    <source>
        <dbReference type="ARBA" id="ARBA00022502"/>
    </source>
</evidence>
<organism evidence="9 10">
    <name type="scientific">Setaria viridis</name>
    <name type="common">Green bristlegrass</name>
    <name type="synonym">Setaria italica subsp. viridis</name>
    <dbReference type="NCBI Taxonomy" id="4556"/>
    <lineage>
        <taxon>Eukaryota</taxon>
        <taxon>Viridiplantae</taxon>
        <taxon>Streptophyta</taxon>
        <taxon>Embryophyta</taxon>
        <taxon>Tracheophyta</taxon>
        <taxon>Spermatophyta</taxon>
        <taxon>Magnoliopsida</taxon>
        <taxon>Liliopsida</taxon>
        <taxon>Poales</taxon>
        <taxon>Poaceae</taxon>
        <taxon>PACMAD clade</taxon>
        <taxon>Panicoideae</taxon>
        <taxon>Panicodae</taxon>
        <taxon>Paniceae</taxon>
        <taxon>Cenchrinae</taxon>
        <taxon>Setaria</taxon>
    </lineage>
</organism>
<keyword evidence="10" id="KW-1185">Reference proteome</keyword>
<keyword evidence="7" id="KW-0472">Membrane</keyword>
<sequence length="786" mass="88969">MEVQILFLYSAVAYLTVPGTLIPMNMKTLQQDKLVIFLHLLGCDTNGHAHRPYSSIYLNNVKVVDQIAESMYNLMENYFKDNQTAYVFTADHGMSDKGSHGDGHPSNTDTPLVAWGAGIRSPKFLAYTEKPDDGFRFVDDHKHDTPTPQDWALEGFERADVNQADIAPLMSTLVGLPCPMNSVGSLPTQYLKLSKADEVEAVLANTKQILNQFLRKSQLKQSGSLYFKPFKPLANYSSVLSQIEDLISERDYDTAMKHSEELRRMALAGLHYFQTYDWFMLMTTITLGYIGWMVNLILHVLQSYTSFPAILLKKALLHPKNTSMKVYVGGCFFMGLSSIILLLEKSPLLYHAYVFMTIFLWTRIVQNFEFLKAVWREFSNMPFKYTLNLLISSGIALFVLEFLVMSFFDRKIYTWCFLVLGILGSTYVAFFIQASPALAIYIWLACSFLSGFTLMPAEIPENNNLVILSGALIILIAVASRWANSNCTSFWLYLTRANKRDSQSSKLYFVQVILVAISSIMVWLSTSHRSQNRELHSLHQLINWSVAGVAMVLPLFSPPSVLSRLTSIFLGFAPPFLLLSIGYEAVFYSAFSMVLIGWIFVESANLYCSEESGSARRRNLVDGSVFGYEERHLQLSDLRIPLLFVILFNVAFFGTGNFASIASFEISSVYRFITVFSPFLMAGLLIFKLFIPFMLVICTFSAITKIVRIPRLGCYFLVILLSDVMTIHFFFLVRNTGSWMEIGNSISHFGIVSAQVVFVLLLFALTNIYTRDIVVSSRQLTARKVM</sequence>